<proteinExistence type="predicted"/>
<organism evidence="2 3">
    <name type="scientific">Diaporthe ampelina</name>
    <dbReference type="NCBI Taxonomy" id="1214573"/>
    <lineage>
        <taxon>Eukaryota</taxon>
        <taxon>Fungi</taxon>
        <taxon>Dikarya</taxon>
        <taxon>Ascomycota</taxon>
        <taxon>Pezizomycotina</taxon>
        <taxon>Sordariomycetes</taxon>
        <taxon>Sordariomycetidae</taxon>
        <taxon>Diaporthales</taxon>
        <taxon>Diaporthaceae</taxon>
        <taxon>Diaporthe</taxon>
    </lineage>
</organism>
<evidence type="ECO:0000313" key="2">
    <source>
        <dbReference type="EMBL" id="KKY37664.1"/>
    </source>
</evidence>
<reference evidence="2 3" key="1">
    <citation type="submission" date="2015-05" db="EMBL/GenBank/DDBJ databases">
        <title>Distinctive expansion of gene families associated with plant cell wall degradation and secondary metabolism in the genomes of grapevine trunk pathogens.</title>
        <authorList>
            <person name="Lawrence D.P."/>
            <person name="Travadon R."/>
            <person name="Rolshausen P.E."/>
            <person name="Baumgartner K."/>
        </authorList>
    </citation>
    <scope>NUCLEOTIDE SEQUENCE [LARGE SCALE GENOMIC DNA]</scope>
    <source>
        <strain evidence="2">DA912</strain>
    </source>
</reference>
<sequence length="335" mass="35165">MAGPRNNQNGKEYFDDAELNDLDLDSLELELENADIGLIENNALLKAIHNSLNVGSTPESLTHWIPPPKAMIVLKAQINKFAMLINTSNEAADVTETKKTAPVDWMAVTKIASLLSSIACPVIDAPHETTSSIIRSEAAAEPSVQGIKTSAHESHGQSSLDSSTADVKAADSDRASPSQSADMAGMTSAQTLVSSQVLSSSDVAVKQLVSDAMEKINEDDEEAAAVGSTALQKDPPSPVGAVAASIVVHDSNTSGYAGQDFDEMVARAHEARVAAIEAALNNPNADLEATMQAVRARRIIRRAPVAAPAQVTGGQASNSGHSRTLSFDGYSKPRD</sequence>
<evidence type="ECO:0000256" key="1">
    <source>
        <dbReference type="SAM" id="MobiDB-lite"/>
    </source>
</evidence>
<protein>
    <submittedName>
        <fullName evidence="2">Uncharacterized protein</fullName>
    </submittedName>
</protein>
<feature type="compositionally biased region" description="Polar residues" evidence="1">
    <location>
        <begin position="156"/>
        <end position="165"/>
    </location>
</feature>
<dbReference type="Proteomes" id="UP000034680">
    <property type="component" value="Unassembled WGS sequence"/>
</dbReference>
<feature type="region of interest" description="Disordered" evidence="1">
    <location>
        <begin position="306"/>
        <end position="335"/>
    </location>
</feature>
<gene>
    <name evidence="2" type="ORF">UCDDA912_g02328</name>
</gene>
<reference evidence="2 3" key="2">
    <citation type="submission" date="2015-05" db="EMBL/GenBank/DDBJ databases">
        <authorList>
            <person name="Morales-Cruz A."/>
            <person name="Amrine K.C."/>
            <person name="Cantu D."/>
        </authorList>
    </citation>
    <scope>NUCLEOTIDE SEQUENCE [LARGE SCALE GENOMIC DNA]</scope>
    <source>
        <strain evidence="2">DA912</strain>
    </source>
</reference>
<feature type="region of interest" description="Disordered" evidence="1">
    <location>
        <begin position="138"/>
        <end position="187"/>
    </location>
</feature>
<comment type="caution">
    <text evidence="2">The sequence shown here is derived from an EMBL/GenBank/DDBJ whole genome shotgun (WGS) entry which is preliminary data.</text>
</comment>
<dbReference type="AlphaFoldDB" id="A0A0G2FUS3"/>
<feature type="compositionally biased region" description="Polar residues" evidence="1">
    <location>
        <begin position="312"/>
        <end position="325"/>
    </location>
</feature>
<evidence type="ECO:0000313" key="3">
    <source>
        <dbReference type="Proteomes" id="UP000034680"/>
    </source>
</evidence>
<dbReference type="EMBL" id="LCUC01000078">
    <property type="protein sequence ID" value="KKY37664.1"/>
    <property type="molecule type" value="Genomic_DNA"/>
</dbReference>
<accession>A0A0G2FUS3</accession>
<keyword evidence="3" id="KW-1185">Reference proteome</keyword>
<name>A0A0G2FUS3_9PEZI</name>